<name>A0A2C6DR35_9GAMM</name>
<proteinExistence type="predicted"/>
<evidence type="ECO:0000313" key="1">
    <source>
        <dbReference type="EMBL" id="PHI31163.1"/>
    </source>
</evidence>
<dbReference type="OrthoDB" id="6556172at2"/>
<evidence type="ECO:0000313" key="2">
    <source>
        <dbReference type="Proteomes" id="UP000224974"/>
    </source>
</evidence>
<comment type="caution">
    <text evidence="1">The sequence shown here is derived from an EMBL/GenBank/DDBJ whole genome shotgun (WGS) entry which is preliminary data.</text>
</comment>
<dbReference type="STRING" id="1111728.GCA_000427805_03708"/>
<reference evidence="2" key="1">
    <citation type="submission" date="2017-09" db="EMBL/GenBank/DDBJ databases">
        <title>FDA dAtabase for Regulatory Grade micrObial Sequences (FDA-ARGOS): Supporting development and validation of Infectious Disease Dx tests.</title>
        <authorList>
            <person name="Minogue T."/>
            <person name="Wolcott M."/>
            <person name="Wasieloski L."/>
            <person name="Aguilar W."/>
            <person name="Moore D."/>
            <person name="Tallon L."/>
            <person name="Sadzewicz L."/>
            <person name="Ott S."/>
            <person name="Zhao X."/>
            <person name="Nagaraj S."/>
            <person name="Vavikolanu K."/>
            <person name="Aluvathingal J."/>
            <person name="Nadendla S."/>
            <person name="Sichtig H."/>
        </authorList>
    </citation>
    <scope>NUCLEOTIDE SEQUENCE [LARGE SCALE GENOMIC DNA]</scope>
    <source>
        <strain evidence="2">FDAARGOS_387</strain>
    </source>
</reference>
<gene>
    <name evidence="1" type="ORF">CRN84_18365</name>
</gene>
<accession>A0A2C6DR35</accession>
<organism evidence="1 2">
    <name type="scientific">Budvicia aquatica</name>
    <dbReference type="NCBI Taxonomy" id="82979"/>
    <lineage>
        <taxon>Bacteria</taxon>
        <taxon>Pseudomonadati</taxon>
        <taxon>Pseudomonadota</taxon>
        <taxon>Gammaproteobacteria</taxon>
        <taxon>Enterobacterales</taxon>
        <taxon>Budviciaceae</taxon>
        <taxon>Budvicia</taxon>
    </lineage>
</organism>
<keyword evidence="2" id="KW-1185">Reference proteome</keyword>
<dbReference type="RefSeq" id="WP_029095740.1">
    <property type="nucleotide sequence ID" value="NZ_PDDX01000001.1"/>
</dbReference>
<dbReference type="Proteomes" id="UP000224974">
    <property type="component" value="Unassembled WGS sequence"/>
</dbReference>
<sequence>MRIDEVAATVGTELAVALHSAVETISSSQRVTFTLYVKQILPLDGYVYWVKASIVNPAELARLGLSDSPLSVSISGSLHRQALSEQTDTVSQSINHIIFTPIEKIDDFNVVDPNGMYLGQYEGVQFTFSRMDSRYTQAGIFHYRGESVRPSMRTQIIDSQDDINTDLVLSNSIPIWLLNNHIAPVYPSYLLPANVPAPYIVADVQSTKPLQGAAGYVRKPDDPDNFRRFQHVQDSVRVTLYGLSNDDALRYVDYIVQRAVDYEEFGITNSPVVFDDKLNQVEINALAKKKHVDFEINYYQQITRDLALKLINNAFIDLENE</sequence>
<dbReference type="EMBL" id="PDDX01000001">
    <property type="protein sequence ID" value="PHI31163.1"/>
    <property type="molecule type" value="Genomic_DNA"/>
</dbReference>
<dbReference type="AlphaFoldDB" id="A0A2C6DR35"/>
<protein>
    <submittedName>
        <fullName evidence="1">Uncharacterized protein</fullName>
    </submittedName>
</protein>